<evidence type="ECO:0000313" key="3">
    <source>
        <dbReference type="EMBL" id="MDH6220320.1"/>
    </source>
</evidence>
<feature type="compositionally biased region" description="Polar residues" evidence="1">
    <location>
        <begin position="77"/>
        <end position="94"/>
    </location>
</feature>
<gene>
    <name evidence="3" type="ORF">M2283_007660</name>
</gene>
<sequence length="154" mass="16080">MQFRISTTQHRTWGLTAVGVAAAGLCAVLATTALASSDHGTKPQADKQSSSTAQEVPGTKAPAVAGTDSQLSKEQKTSPADGTKPQMSEENQQLLQIQREIKGTTTGPTADQIARADKLIGQLKADGKATADQLAWLKLTTTEKTTQPAPVGKI</sequence>
<accession>A0ABT6LVI4</accession>
<feature type="chain" id="PRO_5047452539" evidence="2">
    <location>
        <begin position="36"/>
        <end position="154"/>
    </location>
</feature>
<reference evidence="3 4" key="1">
    <citation type="submission" date="2023-04" db="EMBL/GenBank/DDBJ databases">
        <title>Forest soil microbial communities from Buena Vista Peninsula, Colon Province, Panama.</title>
        <authorList>
            <person name="Bouskill N."/>
        </authorList>
    </citation>
    <scope>NUCLEOTIDE SEQUENCE [LARGE SCALE GENOMIC DNA]</scope>
    <source>
        <strain evidence="3 4">GGS1</strain>
    </source>
</reference>
<evidence type="ECO:0000256" key="2">
    <source>
        <dbReference type="SAM" id="SignalP"/>
    </source>
</evidence>
<evidence type="ECO:0000256" key="1">
    <source>
        <dbReference type="SAM" id="MobiDB-lite"/>
    </source>
</evidence>
<protein>
    <submittedName>
        <fullName evidence="3">Uncharacterized protein</fullName>
    </submittedName>
</protein>
<organism evidence="3 4">
    <name type="scientific">Streptomyces pseudovenezuelae</name>
    <dbReference type="NCBI Taxonomy" id="67350"/>
    <lineage>
        <taxon>Bacteria</taxon>
        <taxon>Bacillati</taxon>
        <taxon>Actinomycetota</taxon>
        <taxon>Actinomycetes</taxon>
        <taxon>Kitasatosporales</taxon>
        <taxon>Streptomycetaceae</taxon>
        <taxon>Streptomyces</taxon>
        <taxon>Streptomyces aurantiacus group</taxon>
    </lineage>
</organism>
<feature type="region of interest" description="Disordered" evidence="1">
    <location>
        <begin position="37"/>
        <end position="94"/>
    </location>
</feature>
<evidence type="ECO:0000313" key="4">
    <source>
        <dbReference type="Proteomes" id="UP001160499"/>
    </source>
</evidence>
<dbReference type="EMBL" id="JARXVH010000016">
    <property type="protein sequence ID" value="MDH6220320.1"/>
    <property type="molecule type" value="Genomic_DNA"/>
</dbReference>
<keyword evidence="4" id="KW-1185">Reference proteome</keyword>
<keyword evidence="2" id="KW-0732">Signal</keyword>
<comment type="caution">
    <text evidence="3">The sequence shown here is derived from an EMBL/GenBank/DDBJ whole genome shotgun (WGS) entry which is preliminary data.</text>
</comment>
<name>A0ABT6LVI4_9ACTN</name>
<feature type="signal peptide" evidence="2">
    <location>
        <begin position="1"/>
        <end position="35"/>
    </location>
</feature>
<dbReference type="RefSeq" id="WP_280881091.1">
    <property type="nucleotide sequence ID" value="NZ_JARXVH010000016.1"/>
</dbReference>
<proteinExistence type="predicted"/>
<dbReference type="Proteomes" id="UP001160499">
    <property type="component" value="Unassembled WGS sequence"/>
</dbReference>